<comment type="caution">
    <text evidence="2">The sequence shown here is derived from an EMBL/GenBank/DDBJ whole genome shotgun (WGS) entry which is preliminary data.</text>
</comment>
<dbReference type="Gene3D" id="3.40.50.300">
    <property type="entry name" value="P-loop containing nucleotide triphosphate hydrolases"/>
    <property type="match status" value="1"/>
</dbReference>
<accession>A0ABV0JDY5</accession>
<protein>
    <submittedName>
        <fullName evidence="2">AAA family ATPase</fullName>
    </submittedName>
</protein>
<evidence type="ECO:0000313" key="3">
    <source>
        <dbReference type="Proteomes" id="UP001464891"/>
    </source>
</evidence>
<proteinExistence type="predicted"/>
<dbReference type="InterPro" id="IPR025669">
    <property type="entry name" value="AAA_dom"/>
</dbReference>
<keyword evidence="3" id="KW-1185">Reference proteome</keyword>
<dbReference type="EMBL" id="JAMPKM010000018">
    <property type="protein sequence ID" value="MEP0819992.1"/>
    <property type="molecule type" value="Genomic_DNA"/>
</dbReference>
<reference evidence="2 3" key="1">
    <citation type="submission" date="2022-04" db="EMBL/GenBank/DDBJ databases">
        <title>Positive selection, recombination, and allopatry shape intraspecific diversity of widespread and dominant cyanobacteria.</title>
        <authorList>
            <person name="Wei J."/>
            <person name="Shu W."/>
            <person name="Hu C."/>
        </authorList>
    </citation>
    <scope>NUCLEOTIDE SEQUENCE [LARGE SCALE GENOMIC DNA]</scope>
    <source>
        <strain evidence="2 3">GB2-A4</strain>
    </source>
</reference>
<dbReference type="Pfam" id="PF13614">
    <property type="entry name" value="AAA_31"/>
    <property type="match status" value="1"/>
</dbReference>
<sequence>MVKIISLFNQSGGVGKTTLTMNLGYQLAQRGHRVLLVDMDPQASLTNFMGVEAYKLSKTIYHAIVHDEELPIHTNLHGLDLAPTNIQLSGAEMELVLAEFREVRLKDALEPVQDRYDFILIDCPPSLAILSYISLVASTHVLVPIQTHYKSLIGCDMLLDTVARVRQRANRKLKIAGFIPTMHEGQTVQGKTSLSTVQNQLSSVATVFPPIPRAIAFADAAQLHEPLALSFPKHPVVDILNQITDALEAV</sequence>
<dbReference type="SUPFAM" id="SSF52540">
    <property type="entry name" value="P-loop containing nucleoside triphosphate hydrolases"/>
    <property type="match status" value="1"/>
</dbReference>
<gene>
    <name evidence="2" type="ORF">NC998_23075</name>
</gene>
<name>A0ABV0JDY5_9CYAN</name>
<dbReference type="InterPro" id="IPR027417">
    <property type="entry name" value="P-loop_NTPase"/>
</dbReference>
<dbReference type="PANTHER" id="PTHR13696">
    <property type="entry name" value="P-LOOP CONTAINING NUCLEOSIDE TRIPHOSPHATE HYDROLASE"/>
    <property type="match status" value="1"/>
</dbReference>
<dbReference type="RefSeq" id="WP_190442606.1">
    <property type="nucleotide sequence ID" value="NZ_JAMPKM010000018.1"/>
</dbReference>
<evidence type="ECO:0000313" key="2">
    <source>
        <dbReference type="EMBL" id="MEP0819992.1"/>
    </source>
</evidence>
<dbReference type="Proteomes" id="UP001464891">
    <property type="component" value="Unassembled WGS sequence"/>
</dbReference>
<feature type="domain" description="AAA" evidence="1">
    <location>
        <begin position="3"/>
        <end position="175"/>
    </location>
</feature>
<dbReference type="PANTHER" id="PTHR13696:SF52">
    <property type="entry name" value="PARA FAMILY PROTEIN CT_582"/>
    <property type="match status" value="1"/>
</dbReference>
<dbReference type="InterPro" id="IPR050678">
    <property type="entry name" value="DNA_Partitioning_ATPase"/>
</dbReference>
<evidence type="ECO:0000259" key="1">
    <source>
        <dbReference type="Pfam" id="PF13614"/>
    </source>
</evidence>
<dbReference type="CDD" id="cd02042">
    <property type="entry name" value="ParAB_family"/>
    <property type="match status" value="1"/>
</dbReference>
<organism evidence="2 3">
    <name type="scientific">Trichocoleus desertorum GB2-A4</name>
    <dbReference type="NCBI Taxonomy" id="2933944"/>
    <lineage>
        <taxon>Bacteria</taxon>
        <taxon>Bacillati</taxon>
        <taxon>Cyanobacteriota</taxon>
        <taxon>Cyanophyceae</taxon>
        <taxon>Leptolyngbyales</taxon>
        <taxon>Trichocoleusaceae</taxon>
        <taxon>Trichocoleus</taxon>
    </lineage>
</organism>